<protein>
    <submittedName>
        <fullName evidence="1">Uncharacterized protein</fullName>
    </submittedName>
</protein>
<name>A0A0J8RQJ0_COCIT</name>
<evidence type="ECO:0000313" key="1">
    <source>
        <dbReference type="EMBL" id="KMU87355.1"/>
    </source>
</evidence>
<gene>
    <name evidence="1" type="ORF">CIHG_05148</name>
</gene>
<dbReference type="EMBL" id="DS016998">
    <property type="protein sequence ID" value="KMU87355.1"/>
    <property type="molecule type" value="Genomic_DNA"/>
</dbReference>
<evidence type="ECO:0000313" key="2">
    <source>
        <dbReference type="Proteomes" id="UP000054563"/>
    </source>
</evidence>
<dbReference type="Gene3D" id="1.10.287.310">
    <property type="match status" value="1"/>
</dbReference>
<sequence>MVNVLEEFSPCILKIMKLVLGLSVFKTKALSSRDATRLSTLPKTSALAHKINCDANPQLQVDINTTTSNPLTMSTMKVKTGQLWSKNKDELMKQLDEWKTELGSIAGSKDCWGCRIQAY</sequence>
<proteinExistence type="predicted"/>
<dbReference type="InterPro" id="IPR036049">
    <property type="entry name" value="Ribosomal_uL29_sf"/>
</dbReference>
<dbReference type="Proteomes" id="UP000054563">
    <property type="component" value="Unassembled WGS sequence"/>
</dbReference>
<reference evidence="2" key="1">
    <citation type="journal article" date="2010" name="Genome Res.">
        <title>Population genomic sequencing of Coccidioides fungi reveals recent hybridization and transposon control.</title>
        <authorList>
            <person name="Neafsey D.E."/>
            <person name="Barker B.M."/>
            <person name="Sharpton T.J."/>
            <person name="Stajich J.E."/>
            <person name="Park D.J."/>
            <person name="Whiston E."/>
            <person name="Hung C.-Y."/>
            <person name="McMahan C."/>
            <person name="White J."/>
            <person name="Sykes S."/>
            <person name="Heiman D."/>
            <person name="Young S."/>
            <person name="Zeng Q."/>
            <person name="Abouelleil A."/>
            <person name="Aftuck L."/>
            <person name="Bessette D."/>
            <person name="Brown A."/>
            <person name="FitzGerald M."/>
            <person name="Lui A."/>
            <person name="Macdonald J.P."/>
            <person name="Priest M."/>
            <person name="Orbach M.J."/>
            <person name="Galgiani J.N."/>
            <person name="Kirkland T.N."/>
            <person name="Cole G.T."/>
            <person name="Birren B.W."/>
            <person name="Henn M.R."/>
            <person name="Taylor J.W."/>
            <person name="Rounsley S.D."/>
        </authorList>
    </citation>
    <scope>NUCLEOTIDE SEQUENCE [LARGE SCALE GENOMIC DNA]</scope>
    <source>
        <strain evidence="2">H538.4</strain>
    </source>
</reference>
<dbReference type="GO" id="GO:0005840">
    <property type="term" value="C:ribosome"/>
    <property type="evidence" value="ECO:0007669"/>
    <property type="project" value="InterPro"/>
</dbReference>
<dbReference type="STRING" id="396776.A0A0J8RQJ0"/>
<dbReference type="AlphaFoldDB" id="A0A0J8RQJ0"/>
<organism evidence="1 2">
    <name type="scientific">Coccidioides immitis H538.4</name>
    <dbReference type="NCBI Taxonomy" id="396776"/>
    <lineage>
        <taxon>Eukaryota</taxon>
        <taxon>Fungi</taxon>
        <taxon>Dikarya</taxon>
        <taxon>Ascomycota</taxon>
        <taxon>Pezizomycotina</taxon>
        <taxon>Eurotiomycetes</taxon>
        <taxon>Eurotiomycetidae</taxon>
        <taxon>Onygenales</taxon>
        <taxon>Onygenaceae</taxon>
        <taxon>Coccidioides</taxon>
    </lineage>
</organism>
<dbReference type="GO" id="GO:0006412">
    <property type="term" value="P:translation"/>
    <property type="evidence" value="ECO:0007669"/>
    <property type="project" value="InterPro"/>
</dbReference>
<dbReference type="OrthoDB" id="528635at2759"/>
<dbReference type="VEuPathDB" id="FungiDB:CIHG_05148"/>
<dbReference type="GO" id="GO:0003735">
    <property type="term" value="F:structural constituent of ribosome"/>
    <property type="evidence" value="ECO:0007669"/>
    <property type="project" value="InterPro"/>
</dbReference>
<accession>A0A0J8RQJ0</accession>